<comment type="caution">
    <text evidence="1">The sequence shown here is derived from an EMBL/GenBank/DDBJ whole genome shotgun (WGS) entry which is preliminary data.</text>
</comment>
<name>A0A9P4V0D2_9PLEO</name>
<dbReference type="Proteomes" id="UP000799444">
    <property type="component" value="Unassembled WGS sequence"/>
</dbReference>
<gene>
    <name evidence="1" type="ORF">EJ04DRAFT_360105</name>
</gene>
<dbReference type="EMBL" id="ML996186">
    <property type="protein sequence ID" value="KAF2731953.1"/>
    <property type="molecule type" value="Genomic_DNA"/>
</dbReference>
<keyword evidence="2" id="KW-1185">Reference proteome</keyword>
<evidence type="ECO:0000313" key="2">
    <source>
        <dbReference type="Proteomes" id="UP000799444"/>
    </source>
</evidence>
<reference evidence="1" key="1">
    <citation type="journal article" date="2020" name="Stud. Mycol.">
        <title>101 Dothideomycetes genomes: a test case for predicting lifestyles and emergence of pathogens.</title>
        <authorList>
            <person name="Haridas S."/>
            <person name="Albert R."/>
            <person name="Binder M."/>
            <person name="Bloem J."/>
            <person name="Labutti K."/>
            <person name="Salamov A."/>
            <person name="Andreopoulos B."/>
            <person name="Baker S."/>
            <person name="Barry K."/>
            <person name="Bills G."/>
            <person name="Bluhm B."/>
            <person name="Cannon C."/>
            <person name="Castanera R."/>
            <person name="Culley D."/>
            <person name="Daum C."/>
            <person name="Ezra D."/>
            <person name="Gonzalez J."/>
            <person name="Henrissat B."/>
            <person name="Kuo A."/>
            <person name="Liang C."/>
            <person name="Lipzen A."/>
            <person name="Lutzoni F."/>
            <person name="Magnuson J."/>
            <person name="Mondo S."/>
            <person name="Nolan M."/>
            <person name="Ohm R."/>
            <person name="Pangilinan J."/>
            <person name="Park H.-J."/>
            <person name="Ramirez L."/>
            <person name="Alfaro M."/>
            <person name="Sun H."/>
            <person name="Tritt A."/>
            <person name="Yoshinaga Y."/>
            <person name="Zwiers L.-H."/>
            <person name="Turgeon B."/>
            <person name="Goodwin S."/>
            <person name="Spatafora J."/>
            <person name="Crous P."/>
            <person name="Grigoriev I."/>
        </authorList>
    </citation>
    <scope>NUCLEOTIDE SEQUENCE</scope>
    <source>
        <strain evidence="1">CBS 125425</strain>
    </source>
</reference>
<protein>
    <submittedName>
        <fullName evidence="1">Uncharacterized protein</fullName>
    </submittedName>
</protein>
<evidence type="ECO:0000313" key="1">
    <source>
        <dbReference type="EMBL" id="KAF2731953.1"/>
    </source>
</evidence>
<accession>A0A9P4V0D2</accession>
<organism evidence="1 2">
    <name type="scientific">Polyplosphaeria fusca</name>
    <dbReference type="NCBI Taxonomy" id="682080"/>
    <lineage>
        <taxon>Eukaryota</taxon>
        <taxon>Fungi</taxon>
        <taxon>Dikarya</taxon>
        <taxon>Ascomycota</taxon>
        <taxon>Pezizomycotina</taxon>
        <taxon>Dothideomycetes</taxon>
        <taxon>Pleosporomycetidae</taxon>
        <taxon>Pleosporales</taxon>
        <taxon>Tetraplosphaeriaceae</taxon>
        <taxon>Polyplosphaeria</taxon>
    </lineage>
</organism>
<sequence length="210" mass="22137">MPRQGDCGARCCSGRQQVGMARSTRSCLPGVVRRLSMGTSAQSKRVGLTALILHPFLVGPVVCLGRPASTTGRLAACSHRRSCSGVRVGSSRGSNWTCSRHVPDLPFQSCLFADCSVCNLLAECRSIDDKQLTSCATAQATGARHGVLSCTGLIASANISLHDAGKRWPLITADGVWRSWRGFRMPGDWPIASNGPVPSQAGAVFSIPAV</sequence>
<dbReference type="AlphaFoldDB" id="A0A9P4V0D2"/>
<proteinExistence type="predicted"/>